<dbReference type="SUPFAM" id="SSF46894">
    <property type="entry name" value="C-terminal effector domain of the bipartite response regulators"/>
    <property type="match status" value="1"/>
</dbReference>
<dbReference type="SMART" id="SM00421">
    <property type="entry name" value="HTH_LUXR"/>
    <property type="match status" value="1"/>
</dbReference>
<proteinExistence type="predicted"/>
<dbReference type="PANTHER" id="PTHR44688">
    <property type="entry name" value="DNA-BINDING TRANSCRIPTIONAL ACTIVATOR DEVR_DOSR"/>
    <property type="match status" value="1"/>
</dbReference>
<keyword evidence="2" id="KW-0238">DNA-binding</keyword>
<reference evidence="5" key="1">
    <citation type="submission" date="2023-07" db="EMBL/GenBank/DDBJ databases">
        <title>Comparative genomics of wheat-associated soil bacteria to identify genetic determinants of phenazine resistance.</title>
        <authorList>
            <person name="Mouncey N."/>
        </authorList>
    </citation>
    <scope>NUCLEOTIDE SEQUENCE</scope>
    <source>
        <strain evidence="5">V4I22</strain>
    </source>
</reference>
<dbReference type="InterPro" id="IPR016032">
    <property type="entry name" value="Sig_transdc_resp-reg_C-effctor"/>
</dbReference>
<dbReference type="InterPro" id="IPR036388">
    <property type="entry name" value="WH-like_DNA-bd_sf"/>
</dbReference>
<dbReference type="GO" id="GO:0006355">
    <property type="term" value="P:regulation of DNA-templated transcription"/>
    <property type="evidence" value="ECO:0007669"/>
    <property type="project" value="InterPro"/>
</dbReference>
<evidence type="ECO:0000256" key="1">
    <source>
        <dbReference type="ARBA" id="ARBA00023015"/>
    </source>
</evidence>
<evidence type="ECO:0000313" key="6">
    <source>
        <dbReference type="Proteomes" id="UP001234216"/>
    </source>
</evidence>
<dbReference type="PROSITE" id="PS50043">
    <property type="entry name" value="HTH_LUXR_2"/>
    <property type="match status" value="1"/>
</dbReference>
<evidence type="ECO:0000256" key="3">
    <source>
        <dbReference type="ARBA" id="ARBA00023163"/>
    </source>
</evidence>
<dbReference type="CDD" id="cd06170">
    <property type="entry name" value="LuxR_C_like"/>
    <property type="match status" value="1"/>
</dbReference>
<dbReference type="Pfam" id="PF00196">
    <property type="entry name" value="GerE"/>
    <property type="match status" value="1"/>
</dbReference>
<dbReference type="GO" id="GO:0003677">
    <property type="term" value="F:DNA binding"/>
    <property type="evidence" value="ECO:0007669"/>
    <property type="project" value="UniProtKB-KW"/>
</dbReference>
<sequence length="296" mass="32438">MAAEAGADNVTVGSPILQATLRAAGGDHEAARAQINDAVRGIDLRKSRSPYLRYRHALGMAARAEGDYNAAYEQLRRVFTQDFHPAPVHYHASYYYLADLAAAAVRAGRADDARAVLRAAEKILGLSRSPRLDAILHRASALLSGPDDAEAHFRAAIAGSANVRWPFEYALAQLDFGEWLRRHRRAAEARPLLSTALEIFERLDARPWTERTTAELRAARVAVADSAACEAVADLTPHELQIAQLAAEGLTNRDIGARLYLSPRTIGFHLHKIFPKLGITSRAQLRDALGHMPRSD</sequence>
<evidence type="ECO:0000256" key="2">
    <source>
        <dbReference type="ARBA" id="ARBA00023125"/>
    </source>
</evidence>
<evidence type="ECO:0000259" key="4">
    <source>
        <dbReference type="PROSITE" id="PS50043"/>
    </source>
</evidence>
<feature type="domain" description="HTH luxR-type" evidence="4">
    <location>
        <begin position="228"/>
        <end position="293"/>
    </location>
</feature>
<dbReference type="InterPro" id="IPR011990">
    <property type="entry name" value="TPR-like_helical_dom_sf"/>
</dbReference>
<comment type="caution">
    <text evidence="5">The sequence shown here is derived from an EMBL/GenBank/DDBJ whole genome shotgun (WGS) entry which is preliminary data.</text>
</comment>
<dbReference type="Gene3D" id="1.25.40.10">
    <property type="entry name" value="Tetratricopeptide repeat domain"/>
    <property type="match status" value="1"/>
</dbReference>
<dbReference type="SUPFAM" id="SSF48452">
    <property type="entry name" value="TPR-like"/>
    <property type="match status" value="1"/>
</dbReference>
<dbReference type="PANTHER" id="PTHR44688:SF16">
    <property type="entry name" value="DNA-BINDING TRANSCRIPTIONAL ACTIVATOR DEVR_DOSR"/>
    <property type="match status" value="1"/>
</dbReference>
<keyword evidence="1" id="KW-0805">Transcription regulation</keyword>
<dbReference type="PRINTS" id="PR00038">
    <property type="entry name" value="HTHLUXR"/>
</dbReference>
<dbReference type="Gene3D" id="1.10.10.10">
    <property type="entry name" value="Winged helix-like DNA-binding domain superfamily/Winged helix DNA-binding domain"/>
    <property type="match status" value="1"/>
</dbReference>
<dbReference type="Proteomes" id="UP001234216">
    <property type="component" value="Unassembled WGS sequence"/>
</dbReference>
<name>A0AAW8F479_9ACTN</name>
<dbReference type="EMBL" id="JAUSZV010000005">
    <property type="protein sequence ID" value="MDQ0904896.1"/>
    <property type="molecule type" value="Genomic_DNA"/>
</dbReference>
<dbReference type="RefSeq" id="WP_306972405.1">
    <property type="nucleotide sequence ID" value="NZ_JAUSYQ010000002.1"/>
</dbReference>
<gene>
    <name evidence="5" type="ORF">QFZ22_000881</name>
</gene>
<dbReference type="InterPro" id="IPR000792">
    <property type="entry name" value="Tscrpt_reg_LuxR_C"/>
</dbReference>
<evidence type="ECO:0000313" key="5">
    <source>
        <dbReference type="EMBL" id="MDQ0904896.1"/>
    </source>
</evidence>
<accession>A0AAW8F479</accession>
<protein>
    <submittedName>
        <fullName evidence="5">ATP/maltotriose-dependent transcriptional regulator MalT</fullName>
    </submittedName>
</protein>
<organism evidence="5 6">
    <name type="scientific">Streptomyces canus</name>
    <dbReference type="NCBI Taxonomy" id="58343"/>
    <lineage>
        <taxon>Bacteria</taxon>
        <taxon>Bacillati</taxon>
        <taxon>Actinomycetota</taxon>
        <taxon>Actinomycetes</taxon>
        <taxon>Kitasatosporales</taxon>
        <taxon>Streptomycetaceae</taxon>
        <taxon>Streptomyces</taxon>
        <taxon>Streptomyces aurantiacus group</taxon>
    </lineage>
</organism>
<dbReference type="AlphaFoldDB" id="A0AAW8F479"/>
<keyword evidence="3" id="KW-0804">Transcription</keyword>